<keyword evidence="4" id="KW-0808">Transferase</keyword>
<evidence type="ECO:0000256" key="6">
    <source>
        <dbReference type="ARBA" id="ARBA00022980"/>
    </source>
</evidence>
<accession>U1HTF0</accession>
<feature type="region of interest" description="Disordered" evidence="9">
    <location>
        <begin position="296"/>
        <end position="353"/>
    </location>
</feature>
<feature type="compositionally biased region" description="Polar residues" evidence="9">
    <location>
        <begin position="1415"/>
        <end position="1443"/>
    </location>
</feature>
<dbReference type="Pfam" id="PF00177">
    <property type="entry name" value="Ribosomal_S7"/>
    <property type="match status" value="1"/>
</dbReference>
<dbReference type="HOGENOM" id="CLU_002173_2_4_1"/>
<comment type="similarity">
    <text evidence="2">Belongs to the universal ribosomal protein uS7 family.</text>
</comment>
<dbReference type="SUPFAM" id="SSF56204">
    <property type="entry name" value="Hect, E3 ligase catalytic domain"/>
    <property type="match status" value="1"/>
</dbReference>
<dbReference type="Gene3D" id="1.10.455.10">
    <property type="entry name" value="Ribosomal protein S7 domain"/>
    <property type="match status" value="1"/>
</dbReference>
<feature type="compositionally biased region" description="Basic and acidic residues" evidence="9">
    <location>
        <begin position="38"/>
        <end position="51"/>
    </location>
</feature>
<evidence type="ECO:0000256" key="9">
    <source>
        <dbReference type="SAM" id="MobiDB-lite"/>
    </source>
</evidence>
<evidence type="ECO:0000313" key="11">
    <source>
        <dbReference type="EMBL" id="ERF73860.1"/>
    </source>
</evidence>
<feature type="region of interest" description="Disordered" evidence="9">
    <location>
        <begin position="905"/>
        <end position="931"/>
    </location>
</feature>
<evidence type="ECO:0000256" key="3">
    <source>
        <dbReference type="ARBA" id="ARBA00012485"/>
    </source>
</evidence>
<organism evidence="11 12">
    <name type="scientific">Endocarpon pusillum (strain Z07020 / HMAS-L-300199)</name>
    <name type="common">Lichen-forming fungus</name>
    <dbReference type="NCBI Taxonomy" id="1263415"/>
    <lineage>
        <taxon>Eukaryota</taxon>
        <taxon>Fungi</taxon>
        <taxon>Dikarya</taxon>
        <taxon>Ascomycota</taxon>
        <taxon>Pezizomycotina</taxon>
        <taxon>Eurotiomycetes</taxon>
        <taxon>Chaetothyriomycetidae</taxon>
        <taxon>Verrucariales</taxon>
        <taxon>Verrucariaceae</taxon>
        <taxon>Endocarpon</taxon>
    </lineage>
</organism>
<dbReference type="RefSeq" id="XP_007800441.1">
    <property type="nucleotide sequence ID" value="XM_007802250.1"/>
</dbReference>
<dbReference type="eggNOG" id="KOG0942">
    <property type="taxonomic scope" value="Eukaryota"/>
</dbReference>
<evidence type="ECO:0000256" key="8">
    <source>
        <dbReference type="PROSITE-ProRule" id="PRU00104"/>
    </source>
</evidence>
<dbReference type="GO" id="GO:0000209">
    <property type="term" value="P:protein polyubiquitination"/>
    <property type="evidence" value="ECO:0007669"/>
    <property type="project" value="InterPro"/>
</dbReference>
<dbReference type="Pfam" id="PF00632">
    <property type="entry name" value="HECT"/>
    <property type="match status" value="1"/>
</dbReference>
<dbReference type="PROSITE" id="PS50237">
    <property type="entry name" value="HECT"/>
    <property type="match status" value="1"/>
</dbReference>
<evidence type="ECO:0000256" key="4">
    <source>
        <dbReference type="ARBA" id="ARBA00022679"/>
    </source>
</evidence>
<dbReference type="InterPro" id="IPR023798">
    <property type="entry name" value="Ribosomal_uS7_dom"/>
</dbReference>
<dbReference type="SMART" id="SM00119">
    <property type="entry name" value="HECTc"/>
    <property type="match status" value="1"/>
</dbReference>
<feature type="domain" description="HECT" evidence="10">
    <location>
        <begin position="1139"/>
        <end position="1391"/>
    </location>
</feature>
<dbReference type="PROSITE" id="PS50096">
    <property type="entry name" value="IQ"/>
    <property type="match status" value="1"/>
</dbReference>
<evidence type="ECO:0000313" key="12">
    <source>
        <dbReference type="Proteomes" id="UP000019373"/>
    </source>
</evidence>
<dbReference type="GeneID" id="19240819"/>
<evidence type="ECO:0000256" key="7">
    <source>
        <dbReference type="ARBA" id="ARBA00023274"/>
    </source>
</evidence>
<dbReference type="GO" id="GO:0061630">
    <property type="term" value="F:ubiquitin protein ligase activity"/>
    <property type="evidence" value="ECO:0007669"/>
    <property type="project" value="UniProtKB-EC"/>
</dbReference>
<dbReference type="InterPro" id="IPR044611">
    <property type="entry name" value="E3A/B/C-like"/>
</dbReference>
<feature type="compositionally biased region" description="Acidic residues" evidence="9">
    <location>
        <begin position="990"/>
        <end position="1002"/>
    </location>
</feature>
<feature type="compositionally biased region" description="Polar residues" evidence="9">
    <location>
        <begin position="299"/>
        <end position="336"/>
    </location>
</feature>
<keyword evidence="5 8" id="KW-0833">Ubl conjugation pathway</keyword>
<feature type="region of interest" description="Disordered" evidence="9">
    <location>
        <begin position="982"/>
        <end position="1006"/>
    </location>
</feature>
<dbReference type="InterPro" id="IPR036823">
    <property type="entry name" value="Ribosomal_uS7_dom_sf"/>
</dbReference>
<dbReference type="GO" id="GO:1990904">
    <property type="term" value="C:ribonucleoprotein complex"/>
    <property type="evidence" value="ECO:0007669"/>
    <property type="project" value="UniProtKB-KW"/>
</dbReference>
<feature type="compositionally biased region" description="Low complexity" evidence="9">
    <location>
        <begin position="337"/>
        <end position="349"/>
    </location>
</feature>
<dbReference type="EMBL" id="KE720914">
    <property type="protein sequence ID" value="ERF73860.1"/>
    <property type="molecule type" value="Genomic_DNA"/>
</dbReference>
<comment type="caution">
    <text evidence="8">Lacks conserved residue(s) required for the propagation of feature annotation.</text>
</comment>
<dbReference type="OrthoDB" id="8068875at2759"/>
<reference evidence="12" key="1">
    <citation type="journal article" date="2014" name="BMC Genomics">
        <title>Genome characteristics reveal the impact of lichenization on lichen-forming fungus Endocarpon pusillum Hedwig (Verrucariales, Ascomycota).</title>
        <authorList>
            <person name="Wang Y.-Y."/>
            <person name="Liu B."/>
            <person name="Zhang X.-Y."/>
            <person name="Zhou Q.-M."/>
            <person name="Zhang T."/>
            <person name="Li H."/>
            <person name="Yu Y.-F."/>
            <person name="Zhang X.-L."/>
            <person name="Hao X.-Y."/>
            <person name="Wang M."/>
            <person name="Wang L."/>
            <person name="Wei J.-C."/>
        </authorList>
    </citation>
    <scope>NUCLEOTIDE SEQUENCE [LARGE SCALE GENOMIC DNA]</scope>
    <source>
        <strain evidence="12">Z07020 / HMAS-L-300199</strain>
    </source>
</reference>
<evidence type="ECO:0000256" key="5">
    <source>
        <dbReference type="ARBA" id="ARBA00022786"/>
    </source>
</evidence>
<dbReference type="SUPFAM" id="SSF47973">
    <property type="entry name" value="Ribosomal protein S7"/>
    <property type="match status" value="1"/>
</dbReference>
<feature type="region of interest" description="Disordered" evidence="9">
    <location>
        <begin position="16"/>
        <end position="159"/>
    </location>
</feature>
<dbReference type="GO" id="GO:0005840">
    <property type="term" value="C:ribosome"/>
    <property type="evidence" value="ECO:0007669"/>
    <property type="project" value="UniProtKB-KW"/>
</dbReference>
<name>U1HTF0_ENDPU</name>
<keyword evidence="6" id="KW-0689">Ribosomal protein</keyword>
<protein>
    <recommendedName>
        <fullName evidence="3">HECT-type E3 ubiquitin transferase</fullName>
        <ecNumber evidence="3">2.3.2.26</ecNumber>
    </recommendedName>
</protein>
<dbReference type="InterPro" id="IPR035983">
    <property type="entry name" value="Hect_E3_ubiquitin_ligase"/>
</dbReference>
<dbReference type="Proteomes" id="UP000019373">
    <property type="component" value="Unassembled WGS sequence"/>
</dbReference>
<feature type="compositionally biased region" description="Basic and acidic residues" evidence="9">
    <location>
        <begin position="149"/>
        <end position="159"/>
    </location>
</feature>
<dbReference type="Gene3D" id="3.30.2160.10">
    <property type="entry name" value="Hect, E3 ligase catalytic domain"/>
    <property type="match status" value="1"/>
</dbReference>
<dbReference type="OMA" id="FLDLYCF"/>
<feature type="compositionally biased region" description="Basic and acidic residues" evidence="9">
    <location>
        <begin position="88"/>
        <end position="109"/>
    </location>
</feature>
<dbReference type="PANTHER" id="PTHR45700:SF2">
    <property type="entry name" value="UBIQUITIN-PROTEIN LIGASE E3C"/>
    <property type="match status" value="1"/>
</dbReference>
<dbReference type="Gene3D" id="3.90.1750.10">
    <property type="entry name" value="Hect, E3 ligase catalytic domains"/>
    <property type="match status" value="1"/>
</dbReference>
<keyword evidence="12" id="KW-1185">Reference proteome</keyword>
<feature type="compositionally biased region" description="Low complexity" evidence="9">
    <location>
        <begin position="110"/>
        <end position="124"/>
    </location>
</feature>
<gene>
    <name evidence="11" type="ORF">EPUS_05872</name>
</gene>
<dbReference type="PANTHER" id="PTHR45700">
    <property type="entry name" value="UBIQUITIN-PROTEIN LIGASE E3C"/>
    <property type="match status" value="1"/>
</dbReference>
<dbReference type="GO" id="GO:0006511">
    <property type="term" value="P:ubiquitin-dependent protein catabolic process"/>
    <property type="evidence" value="ECO:0007669"/>
    <property type="project" value="TreeGrafter"/>
</dbReference>
<feature type="compositionally biased region" description="Low complexity" evidence="9">
    <location>
        <begin position="1399"/>
        <end position="1414"/>
    </location>
</feature>
<dbReference type="InterPro" id="IPR000569">
    <property type="entry name" value="HECT_dom"/>
</dbReference>
<feature type="region of interest" description="Disordered" evidence="9">
    <location>
        <begin position="1399"/>
        <end position="1443"/>
    </location>
</feature>
<proteinExistence type="inferred from homology"/>
<evidence type="ECO:0000259" key="10">
    <source>
        <dbReference type="PROSITE" id="PS50237"/>
    </source>
</evidence>
<sequence>MSPRLYLFGARSTRLRIQPSRHTPRSASCKAPQQRWITADEKPLPTTDEPKGPNQEQLPHVSEEAAAVDKTMGEAAPDIGQGTPVQDILKRDPEGQDKAPKVIQEDMKKSNSPSGSRSYSTSARRSSEELQMTSSAGEMELPPSMTFKDIPHEMGGEGHKFGLPEVPLARTDHFKKRYHPVVDQFTKALMKHGKLGAAQRATADILNTLRTAPPPQSRSSKTGHTLLPSAGPLNLLPLSPIQYLTAVLDSVAPLVKIRQQKGLAGGGKALPIPEPMSVRMRRKAAIKWILDSAGKRNESFTGNSRKPRQVNLSGQNASGRKGLKSTQKPNAASPGSQVAIAQAQAQRLQRGQERERLNASKLLQRSWRGHSSRQKTREAWRAEWDQHELARSPPSSDVASLLRDTLDDGKGALSYESAGACYSQLRLLLHFLDIQLDMDRSRLMYFGGALQKTLEEVPSIATGDSWTMQLYRLSKLTVEALRSVAFEWTSRTAHQSESFLSLLVFLTRLIPKHMARNAERYYHVLAVLLLRYGKISARLEERAAKAVLGLLTPITAETMTAYTAFGTELLTVPDTLVRISADRTVAPELNYKMLTTALNCAIQEDRETKLWLLRDRKRSLWLLAHLIFLHRHSLGATRNLEVSQEIDHIRLLSALLAAQASEITSRVDIIDESMIDTTRQKYTRSEAMNIMPLPPFIREQILTLIQKTSIVGMMSQIGLTVSSAGKTGSDGAQALATYALTLTRVFPGQRADEIRMWLYDGSANLKTSTGTSAILYFWHYSRSTAIFQRISRDHRNAVPLLRSFLGLDESMSAKALQDSQQEWRILLLFLELYSFAIRIMDDEGFLAGGQFGTASSTQWGGKIRESSLPLEQVRELVIFLKNLAFALYWNSKDLQEGDHLEQPTGLAAYFGNAPPSSPSRNEARPKITSQDSARVQLRDLVTGLLRSIHQRDSRRKFFSDGFWLMSSQVDMSGFIPAVVAEEERRHEAQDGEDEEEDDDDLAGLDPGDVGGLGLYDAYRAPRNTRQLQMMKEQKRSRRMRQMEAVAPRHEILQNLPFFIPFETRVQIFREFILRDQQRRRGGIIDPDTWRLSIVQSRDINPETGRPTGIDILQRHHANIQRQHIFSSAFDQFNKLGDGLKEPVQITFIDQFGSEEAGIDGGGVTKEFLTSITKETFDPLNEEQLFVANEQNLLYPNPGKLDSYIYLLRAAGMRDKTAEMDAAVKELLARYRFLGRIIGKCLYEGFLIDVSFAGYFLLRWALTGGTTQAAKESGYRPTIDDLRELDEDLYQGILKLKHYDGDVEADFGLNFTVVDTFEVPAPTPSNPHNTETKSVTRPLISGGADIPVTNINRPQYISALVNHRLRTQSLFQTNAFLLGLGEIIQPMWLSMFAATAARSTSPTSAPIPSTLASTSWETTTRNTRPLNYSGTSSARWTTRTGGKF</sequence>
<comment type="catalytic activity">
    <reaction evidence="1">
        <text>S-ubiquitinyl-[E2 ubiquitin-conjugating enzyme]-L-cysteine + [acceptor protein]-L-lysine = [E2 ubiquitin-conjugating enzyme]-L-cysteine + N(6)-ubiquitinyl-[acceptor protein]-L-lysine.</text>
        <dbReference type="EC" id="2.3.2.26"/>
    </reaction>
</comment>
<dbReference type="EC" id="2.3.2.26" evidence="3"/>
<evidence type="ECO:0000256" key="1">
    <source>
        <dbReference type="ARBA" id="ARBA00000885"/>
    </source>
</evidence>
<evidence type="ECO:0000256" key="2">
    <source>
        <dbReference type="ARBA" id="ARBA00007151"/>
    </source>
</evidence>
<keyword evidence="7" id="KW-0687">Ribonucleoprotein</keyword>